<dbReference type="Gene3D" id="3.30.450.20">
    <property type="entry name" value="PAS domain"/>
    <property type="match status" value="1"/>
</dbReference>
<evidence type="ECO:0000313" key="3">
    <source>
        <dbReference type="Proteomes" id="UP000007934"/>
    </source>
</evidence>
<organism evidence="2 3">
    <name type="scientific">Helicobacter felis (strain ATCC 49179 / CCUG 28539 / NCTC 12436 / CS1)</name>
    <dbReference type="NCBI Taxonomy" id="936155"/>
    <lineage>
        <taxon>Bacteria</taxon>
        <taxon>Pseudomonadati</taxon>
        <taxon>Campylobacterota</taxon>
        <taxon>Epsilonproteobacteria</taxon>
        <taxon>Campylobacterales</taxon>
        <taxon>Helicobacteraceae</taxon>
        <taxon>Helicobacter</taxon>
    </lineage>
</organism>
<dbReference type="STRING" id="936155.HFELIS_01300"/>
<protein>
    <submittedName>
        <fullName evidence="2">Methyl-accepting chemotaxis protein</fullName>
    </submittedName>
</protein>
<dbReference type="HOGENOM" id="CLU_097884_0_1_7"/>
<reference evidence="2 3" key="1">
    <citation type="journal article" date="2011" name="Genome Biol. Evol.">
        <title>Comparative whole genome sequence analysis of the carcinogenic bacterial model pathogen Helicobacter felis.</title>
        <authorList>
            <person name="Arnold I.C."/>
            <person name="Zigova Z."/>
            <person name="Holden M."/>
            <person name="Lawley T.D."/>
            <person name="Rad R."/>
            <person name="Dougan G."/>
            <person name="Falkow S."/>
            <person name="Bentley S.D."/>
            <person name="Muller A."/>
        </authorList>
    </citation>
    <scope>NUCLEOTIDE SEQUENCE [LARGE SCALE GENOMIC DNA]</scope>
    <source>
        <strain evidence="3">ATCC 49179 / CCUG 28539 / NCTC 12436 / CS1</strain>
    </source>
</reference>
<accession>E7ACI5</accession>
<dbReference type="Proteomes" id="UP000007934">
    <property type="component" value="Chromosome"/>
</dbReference>
<dbReference type="InterPro" id="IPR000014">
    <property type="entry name" value="PAS"/>
</dbReference>
<proteinExistence type="predicted"/>
<dbReference type="RefSeq" id="WP_013468584.1">
    <property type="nucleotide sequence ID" value="NC_014810.2"/>
</dbReference>
<keyword evidence="3" id="KW-1185">Reference proteome</keyword>
<dbReference type="AlphaFoldDB" id="E7ACI5"/>
<dbReference type="Pfam" id="PF08447">
    <property type="entry name" value="PAS_3"/>
    <property type="match status" value="1"/>
</dbReference>
<dbReference type="InterPro" id="IPR035965">
    <property type="entry name" value="PAS-like_dom_sf"/>
</dbReference>
<dbReference type="KEGG" id="hfe:HFELIS_01300"/>
<feature type="domain" description="PAS fold-3" evidence="1">
    <location>
        <begin position="22"/>
        <end position="107"/>
    </location>
</feature>
<dbReference type="eggNOG" id="COG3829">
    <property type="taxonomic scope" value="Bacteria"/>
</dbReference>
<dbReference type="SUPFAM" id="SSF55785">
    <property type="entry name" value="PYP-like sensor domain (PAS domain)"/>
    <property type="match status" value="1"/>
</dbReference>
<dbReference type="GeneID" id="36134855"/>
<dbReference type="OrthoDB" id="9806477at2"/>
<evidence type="ECO:0000313" key="2">
    <source>
        <dbReference type="EMBL" id="CBY82214.1"/>
    </source>
</evidence>
<gene>
    <name evidence="2" type="ordered locus">Hfelis_01300</name>
</gene>
<dbReference type="EMBL" id="FQ670179">
    <property type="protein sequence ID" value="CBY82214.1"/>
    <property type="molecule type" value="Genomic_DNA"/>
</dbReference>
<evidence type="ECO:0000259" key="1">
    <source>
        <dbReference type="Pfam" id="PF08447"/>
    </source>
</evidence>
<dbReference type="NCBIfam" id="TIGR00229">
    <property type="entry name" value="sensory_box"/>
    <property type="match status" value="1"/>
</dbReference>
<dbReference type="InterPro" id="IPR013655">
    <property type="entry name" value="PAS_fold_3"/>
</dbReference>
<name>E7ACI5_HELFC</name>
<sequence>MEKFVDRNYFLVTKTNIKGVITYANKPFIDIVGGDGERALLGKPHNVVRHPDMPKLIFKMMWDAIKHKQEIFAYVKNKTFDGNFYWVFANVTASIDAKGEVVGYYSVRRAPNKKAVGIVNTLYKNLLAAEKRGGVQASANLLQESLDKEGCDYHEWINRLQRL</sequence>